<dbReference type="Proteomes" id="UP000000245">
    <property type="component" value="Chromosome"/>
</dbReference>
<dbReference type="RefSeq" id="WP_007424548.1">
    <property type="nucleotide sequence ID" value="NC_009484.1"/>
</dbReference>
<evidence type="ECO:0000313" key="3">
    <source>
        <dbReference type="EMBL" id="ABQ31019.1"/>
    </source>
</evidence>
<accession>A5FZI7</accession>
<sequence length="237" mass="26543">MTQVASHIASDRFRRQPRRSPVEDLKPEVGREEQANLTAQRMAPRIKRLHARPETHCPRLPSTTLIGEAGANLILSRLQSWGIAAQPAMAGLPYDLIADIPGFDMVRIQVKTRSRPNGKRCIFTMQRGHQRSRSGIFSYAPGDFDLAAFVCLSLPAVFFYAGPVERISLSTPWFRLPGIDRESLDLSIKTIRRCRYNDRSAWLASMQAESVPVDAGIDLCEHNQVPRQAEFDFGIGG</sequence>
<dbReference type="KEGG" id="acr:Acry_1817"/>
<reference evidence="3 4" key="1">
    <citation type="submission" date="2007-05" db="EMBL/GenBank/DDBJ databases">
        <title>Complete sequence of chromosome of Acidiphilium cryptum JF-5.</title>
        <authorList>
            <consortium name="US DOE Joint Genome Institute"/>
            <person name="Copeland A."/>
            <person name="Lucas S."/>
            <person name="Lapidus A."/>
            <person name="Barry K."/>
            <person name="Detter J.C."/>
            <person name="Glavina del Rio T."/>
            <person name="Hammon N."/>
            <person name="Israni S."/>
            <person name="Dalin E."/>
            <person name="Tice H."/>
            <person name="Pitluck S."/>
            <person name="Sims D."/>
            <person name="Brettin T."/>
            <person name="Bruce D."/>
            <person name="Han C."/>
            <person name="Schmutz J."/>
            <person name="Larimer F."/>
            <person name="Land M."/>
            <person name="Hauser L."/>
            <person name="Kyrpides N."/>
            <person name="Kim E."/>
            <person name="Magnuson T."/>
            <person name="Richardson P."/>
        </authorList>
    </citation>
    <scope>NUCLEOTIDE SEQUENCE [LARGE SCALE GENOMIC DNA]</scope>
    <source>
        <strain evidence="3 4">JF-5</strain>
    </source>
</reference>
<proteinExistence type="predicted"/>
<dbReference type="InterPro" id="IPR021671">
    <property type="entry name" value="PD(D/E)XK_Endonuc"/>
</dbReference>
<protein>
    <recommendedName>
        <fullName evidence="2">PD(D/E)XK endonuclease domain-containing protein</fullName>
    </recommendedName>
</protein>
<dbReference type="GO" id="GO:0003676">
    <property type="term" value="F:nucleic acid binding"/>
    <property type="evidence" value="ECO:0007669"/>
    <property type="project" value="InterPro"/>
</dbReference>
<evidence type="ECO:0000313" key="4">
    <source>
        <dbReference type="Proteomes" id="UP000000245"/>
    </source>
</evidence>
<dbReference type="InterPro" id="IPR011856">
    <property type="entry name" value="tRNA_endonuc-like_dom_sf"/>
</dbReference>
<name>A5FZI7_ACICJ</name>
<feature type="region of interest" description="Disordered" evidence="1">
    <location>
        <begin position="1"/>
        <end position="29"/>
    </location>
</feature>
<evidence type="ECO:0000256" key="1">
    <source>
        <dbReference type="SAM" id="MobiDB-lite"/>
    </source>
</evidence>
<dbReference type="AlphaFoldDB" id="A5FZI7"/>
<evidence type="ECO:0000259" key="2">
    <source>
        <dbReference type="Pfam" id="PF11645"/>
    </source>
</evidence>
<feature type="compositionally biased region" description="Basic and acidic residues" evidence="1">
    <location>
        <begin position="9"/>
        <end position="29"/>
    </location>
</feature>
<dbReference type="Gene3D" id="3.40.1350.10">
    <property type="match status" value="1"/>
</dbReference>
<organism evidence="3 4">
    <name type="scientific">Acidiphilium cryptum (strain JF-5)</name>
    <dbReference type="NCBI Taxonomy" id="349163"/>
    <lineage>
        <taxon>Bacteria</taxon>
        <taxon>Pseudomonadati</taxon>
        <taxon>Pseudomonadota</taxon>
        <taxon>Alphaproteobacteria</taxon>
        <taxon>Acetobacterales</taxon>
        <taxon>Acidocellaceae</taxon>
        <taxon>Acidiphilium</taxon>
    </lineage>
</organism>
<dbReference type="Pfam" id="PF11645">
    <property type="entry name" value="PDDEXK_5"/>
    <property type="match status" value="1"/>
</dbReference>
<keyword evidence="4" id="KW-1185">Reference proteome</keyword>
<dbReference type="EMBL" id="CP000697">
    <property type="protein sequence ID" value="ABQ31019.1"/>
    <property type="molecule type" value="Genomic_DNA"/>
</dbReference>
<dbReference type="HOGENOM" id="CLU_1168657_0_0_5"/>
<gene>
    <name evidence="3" type="ordered locus">Acry_1817</name>
</gene>
<feature type="domain" description="PD(D/E)XK endonuclease" evidence="2">
    <location>
        <begin position="63"/>
        <end position="167"/>
    </location>
</feature>
<dbReference type="STRING" id="349163.Acry_1817"/>